<evidence type="ECO:0000313" key="2">
    <source>
        <dbReference type="Proteomes" id="UP000321570"/>
    </source>
</evidence>
<reference evidence="1 2" key="1">
    <citation type="submission" date="2019-07" db="EMBL/GenBank/DDBJ databases">
        <authorList>
            <person name="Jastrzebski P J."/>
            <person name="Paukszto L."/>
            <person name="Jastrzebski P J."/>
        </authorList>
    </citation>
    <scope>NUCLEOTIDE SEQUENCE [LARGE SCALE GENOMIC DNA]</scope>
    <source>
        <strain evidence="1 2">WMS-il1</strain>
    </source>
</reference>
<organism evidence="1 2">
    <name type="scientific">Hymenolepis diminuta</name>
    <name type="common">Rat tapeworm</name>
    <dbReference type="NCBI Taxonomy" id="6216"/>
    <lineage>
        <taxon>Eukaryota</taxon>
        <taxon>Metazoa</taxon>
        <taxon>Spiralia</taxon>
        <taxon>Lophotrochozoa</taxon>
        <taxon>Platyhelminthes</taxon>
        <taxon>Cestoda</taxon>
        <taxon>Eucestoda</taxon>
        <taxon>Cyclophyllidea</taxon>
        <taxon>Hymenolepididae</taxon>
        <taxon>Hymenolepis</taxon>
    </lineage>
</organism>
<dbReference type="AlphaFoldDB" id="A0A564ZEB2"/>
<sequence length="134" mass="15178">MAFLLSTVAFLDLDEDNWLQRTHISQLQDGIHNLQHSEELQLRFTNRPPEHQTSQSTQHHYVKYTGGIVGIKADSSSCFLINNDKSTTTTATMGAADLEYVEDFRTPPCSRHFISSFTTDMAAIGTVRLEWKTD</sequence>
<keyword evidence="2" id="KW-1185">Reference proteome</keyword>
<proteinExistence type="predicted"/>
<gene>
    <name evidence="1" type="ORF">WMSIL1_LOCUS14648</name>
</gene>
<name>A0A564ZEB2_HYMDI</name>
<protein>
    <submittedName>
        <fullName evidence="1">Uncharacterized protein</fullName>
    </submittedName>
</protein>
<accession>A0A564ZEB2</accession>
<dbReference type="Proteomes" id="UP000321570">
    <property type="component" value="Unassembled WGS sequence"/>
</dbReference>
<dbReference type="EMBL" id="CABIJS010000712">
    <property type="protein sequence ID" value="VUZ57188.1"/>
    <property type="molecule type" value="Genomic_DNA"/>
</dbReference>
<evidence type="ECO:0000313" key="1">
    <source>
        <dbReference type="EMBL" id="VUZ57188.1"/>
    </source>
</evidence>